<dbReference type="Proteomes" id="UP000324222">
    <property type="component" value="Unassembled WGS sequence"/>
</dbReference>
<comment type="caution">
    <text evidence="2">The sequence shown here is derived from an EMBL/GenBank/DDBJ whole genome shotgun (WGS) entry which is preliminary data.</text>
</comment>
<evidence type="ECO:0000313" key="2">
    <source>
        <dbReference type="EMBL" id="MPC59431.1"/>
    </source>
</evidence>
<reference evidence="2 3" key="1">
    <citation type="submission" date="2019-05" db="EMBL/GenBank/DDBJ databases">
        <title>Another draft genome of Portunus trituberculatus and its Hox gene families provides insights of decapod evolution.</title>
        <authorList>
            <person name="Jeong J.-H."/>
            <person name="Song I."/>
            <person name="Kim S."/>
            <person name="Choi T."/>
            <person name="Kim D."/>
            <person name="Ryu S."/>
            <person name="Kim W."/>
        </authorList>
    </citation>
    <scope>NUCLEOTIDE SEQUENCE [LARGE SCALE GENOMIC DNA]</scope>
    <source>
        <tissue evidence="2">Muscle</tissue>
    </source>
</reference>
<gene>
    <name evidence="2" type="ORF">E2C01_053450</name>
</gene>
<evidence type="ECO:0000313" key="3">
    <source>
        <dbReference type="Proteomes" id="UP000324222"/>
    </source>
</evidence>
<sequence>MGEKRSVEEKKLFYARLSPKATIPREANAGNKTAQNGQPAATQPLTRTSSQRRPGPASLQLSEHSAITIAIQPDSQAHR</sequence>
<accession>A0A5B7GH53</accession>
<dbReference type="AlphaFoldDB" id="A0A5B7GH53"/>
<evidence type="ECO:0000256" key="1">
    <source>
        <dbReference type="SAM" id="MobiDB-lite"/>
    </source>
</evidence>
<proteinExistence type="predicted"/>
<organism evidence="2 3">
    <name type="scientific">Portunus trituberculatus</name>
    <name type="common">Swimming crab</name>
    <name type="synonym">Neptunus trituberculatus</name>
    <dbReference type="NCBI Taxonomy" id="210409"/>
    <lineage>
        <taxon>Eukaryota</taxon>
        <taxon>Metazoa</taxon>
        <taxon>Ecdysozoa</taxon>
        <taxon>Arthropoda</taxon>
        <taxon>Crustacea</taxon>
        <taxon>Multicrustacea</taxon>
        <taxon>Malacostraca</taxon>
        <taxon>Eumalacostraca</taxon>
        <taxon>Eucarida</taxon>
        <taxon>Decapoda</taxon>
        <taxon>Pleocyemata</taxon>
        <taxon>Brachyura</taxon>
        <taxon>Eubrachyura</taxon>
        <taxon>Portunoidea</taxon>
        <taxon>Portunidae</taxon>
        <taxon>Portuninae</taxon>
        <taxon>Portunus</taxon>
    </lineage>
</organism>
<feature type="region of interest" description="Disordered" evidence="1">
    <location>
        <begin position="19"/>
        <end position="79"/>
    </location>
</feature>
<keyword evidence="3" id="KW-1185">Reference proteome</keyword>
<dbReference type="EMBL" id="VSRR010016560">
    <property type="protein sequence ID" value="MPC59431.1"/>
    <property type="molecule type" value="Genomic_DNA"/>
</dbReference>
<feature type="compositionally biased region" description="Polar residues" evidence="1">
    <location>
        <begin position="30"/>
        <end position="52"/>
    </location>
</feature>
<protein>
    <submittedName>
        <fullName evidence="2">Uncharacterized protein</fullName>
    </submittedName>
</protein>
<name>A0A5B7GH53_PORTR</name>